<dbReference type="GO" id="GO:0001650">
    <property type="term" value="C:fibrillar center"/>
    <property type="evidence" value="ECO:0007669"/>
    <property type="project" value="TreeGrafter"/>
</dbReference>
<dbReference type="OrthoDB" id="20109at2759"/>
<dbReference type="RefSeq" id="XP_030764361.1">
    <property type="nucleotide sequence ID" value="XM_030908501.1"/>
</dbReference>
<keyword evidence="2" id="KW-1185">Reference proteome</keyword>
<dbReference type="InterPro" id="IPR029064">
    <property type="entry name" value="Ribosomal_eL30-like_sf"/>
</dbReference>
<dbReference type="GeneID" id="115888696"/>
<sequence>MTEAPVLSKKQQNQSLSAKKTKTKTCIKNVLATPFKKSHWPCICEDHYNSLKAVLEEDLPRLVPEKVKISWKEMKHVPRNERKKFRQECLQKQIAEREKSDVQCENRDGLILGVNDVSKALENSSVSHILITAEVEPRILVKHVINQAIMNKIPTLVMPYLRTLLKAKCGISSMVLGFRDHHPKYSLVQTLIEEMATMYPVDKRHPYYSRAQNDSVMFVDESNSQLEQDDSVMIVQPEQDNTVMIAEQDDSVMIIEDTEDENKSVYLTRTDKTKRVFVPETKTSKKEKTNSEVFIPFSYANDLFTPLRVTRMRKDENRKTKRGKLIKIK</sequence>
<evidence type="ECO:0000259" key="1">
    <source>
        <dbReference type="Pfam" id="PF01248"/>
    </source>
</evidence>
<evidence type="ECO:0000313" key="2">
    <source>
        <dbReference type="Proteomes" id="UP000504635"/>
    </source>
</evidence>
<dbReference type="KEGG" id="soy:115888696"/>
<dbReference type="AlphaFoldDB" id="A0A6J2YM31"/>
<dbReference type="InterPro" id="IPR004038">
    <property type="entry name" value="Ribosomal_eL8/eL30/eS12/Gad45"/>
</dbReference>
<accession>A0A6J2YM31</accession>
<dbReference type="PANTHER" id="PTHR46948:SF1">
    <property type="entry name" value="RIBONUCLEASE P PROTEIN SUBUNIT P38"/>
    <property type="match status" value="1"/>
</dbReference>
<reference evidence="3 4" key="1">
    <citation type="submission" date="2025-04" db="UniProtKB">
        <authorList>
            <consortium name="RefSeq"/>
        </authorList>
    </citation>
    <scope>IDENTIFICATION</scope>
    <source>
        <tissue evidence="3 4">Gonads</tissue>
    </source>
</reference>
<feature type="domain" description="Ribosomal protein eL8/eL30/eS12/Gadd45" evidence="1">
    <location>
        <begin position="105"/>
        <end position="158"/>
    </location>
</feature>
<name>A0A6J2YM31_SITOR</name>
<dbReference type="Pfam" id="PF01248">
    <property type="entry name" value="Ribosomal_L7Ae"/>
    <property type="match status" value="1"/>
</dbReference>
<dbReference type="RefSeq" id="XP_030764352.1">
    <property type="nucleotide sequence ID" value="XM_030908492.1"/>
</dbReference>
<dbReference type="GO" id="GO:0005655">
    <property type="term" value="C:nucleolar ribonuclease P complex"/>
    <property type="evidence" value="ECO:0007669"/>
    <property type="project" value="InterPro"/>
</dbReference>
<evidence type="ECO:0000313" key="3">
    <source>
        <dbReference type="RefSeq" id="XP_030764352.1"/>
    </source>
</evidence>
<dbReference type="Proteomes" id="UP000504635">
    <property type="component" value="Unplaced"/>
</dbReference>
<dbReference type="GO" id="GO:0033204">
    <property type="term" value="F:ribonuclease P RNA binding"/>
    <property type="evidence" value="ECO:0007669"/>
    <property type="project" value="TreeGrafter"/>
</dbReference>
<dbReference type="GO" id="GO:0001682">
    <property type="term" value="P:tRNA 5'-leader removal"/>
    <property type="evidence" value="ECO:0007669"/>
    <property type="project" value="InterPro"/>
</dbReference>
<dbReference type="InterPro" id="IPR042848">
    <property type="entry name" value="Rpp38"/>
</dbReference>
<dbReference type="SUPFAM" id="SSF55315">
    <property type="entry name" value="L30e-like"/>
    <property type="match status" value="1"/>
</dbReference>
<dbReference type="Gene3D" id="3.30.1330.30">
    <property type="match status" value="1"/>
</dbReference>
<protein>
    <submittedName>
        <fullName evidence="3 4">Uncharacterized protein LOC115888696</fullName>
    </submittedName>
</protein>
<dbReference type="GO" id="GO:0004526">
    <property type="term" value="F:ribonuclease P activity"/>
    <property type="evidence" value="ECO:0007669"/>
    <property type="project" value="TreeGrafter"/>
</dbReference>
<dbReference type="GO" id="GO:0000172">
    <property type="term" value="C:ribonuclease MRP complex"/>
    <property type="evidence" value="ECO:0007669"/>
    <property type="project" value="InterPro"/>
</dbReference>
<dbReference type="PANTHER" id="PTHR46948">
    <property type="entry name" value="RIBONUCLEASE P PROTEIN SUBUNIT P38"/>
    <property type="match status" value="1"/>
</dbReference>
<gene>
    <name evidence="3 4" type="primary">LOC115888696</name>
</gene>
<evidence type="ECO:0000313" key="4">
    <source>
        <dbReference type="RefSeq" id="XP_030764361.1"/>
    </source>
</evidence>
<organism evidence="2 4">
    <name type="scientific">Sitophilus oryzae</name>
    <name type="common">Rice weevil</name>
    <name type="synonym">Curculio oryzae</name>
    <dbReference type="NCBI Taxonomy" id="7048"/>
    <lineage>
        <taxon>Eukaryota</taxon>
        <taxon>Metazoa</taxon>
        <taxon>Ecdysozoa</taxon>
        <taxon>Arthropoda</taxon>
        <taxon>Hexapoda</taxon>
        <taxon>Insecta</taxon>
        <taxon>Pterygota</taxon>
        <taxon>Neoptera</taxon>
        <taxon>Endopterygota</taxon>
        <taxon>Coleoptera</taxon>
        <taxon>Polyphaga</taxon>
        <taxon>Cucujiformia</taxon>
        <taxon>Curculionidae</taxon>
        <taxon>Dryophthorinae</taxon>
        <taxon>Sitophilus</taxon>
    </lineage>
</organism>
<proteinExistence type="predicted"/>